<reference evidence="1" key="1">
    <citation type="submission" date="2021-01" db="EMBL/GenBank/DDBJ databases">
        <authorList>
            <person name="Corre E."/>
            <person name="Pelletier E."/>
            <person name="Niang G."/>
            <person name="Scheremetjew M."/>
            <person name="Finn R."/>
            <person name="Kale V."/>
            <person name="Holt S."/>
            <person name="Cochrane G."/>
            <person name="Meng A."/>
            <person name="Brown T."/>
            <person name="Cohen L."/>
        </authorList>
    </citation>
    <scope>NUCLEOTIDE SEQUENCE</scope>
    <source>
        <strain evidence="1">CCMP1594</strain>
    </source>
</reference>
<dbReference type="EMBL" id="HBJA01106864">
    <property type="protein sequence ID" value="CAE0825666.1"/>
    <property type="molecule type" value="Transcribed_RNA"/>
</dbReference>
<gene>
    <name evidence="1" type="ORF">EGYM00163_LOCUS36918</name>
</gene>
<name>A0A7S4LFA8_9EUGL</name>
<organism evidence="1">
    <name type="scientific">Eutreptiella gymnastica</name>
    <dbReference type="NCBI Taxonomy" id="73025"/>
    <lineage>
        <taxon>Eukaryota</taxon>
        <taxon>Discoba</taxon>
        <taxon>Euglenozoa</taxon>
        <taxon>Euglenida</taxon>
        <taxon>Spirocuta</taxon>
        <taxon>Euglenophyceae</taxon>
        <taxon>Eutreptiales</taxon>
        <taxon>Eutreptiaceae</taxon>
        <taxon>Eutreptiella</taxon>
    </lineage>
</organism>
<evidence type="ECO:0000313" key="1">
    <source>
        <dbReference type="EMBL" id="CAE0825666.1"/>
    </source>
</evidence>
<dbReference type="AlphaFoldDB" id="A0A7S4LFA8"/>
<protein>
    <submittedName>
        <fullName evidence="1">Uncharacterized protein</fullName>
    </submittedName>
</protein>
<accession>A0A7S4LFA8</accession>
<proteinExistence type="predicted"/>
<sequence length="127" mass="14351">MSDGQEEDVHRIRLFRRYTGFSENQLRFKNAPLKHTLHTQQRGLAKTCTSAAPLNSGGGNSSMFNNLLLPHRSIPVSHGIRCLVSRGKPKHRTEIVLHPCSHTRRRSGQVRPDPCHPITLFEMAASY</sequence>